<organism evidence="2 3">
    <name type="scientific">Loktanella fryxellensis</name>
    <dbReference type="NCBI Taxonomy" id="245187"/>
    <lineage>
        <taxon>Bacteria</taxon>
        <taxon>Pseudomonadati</taxon>
        <taxon>Pseudomonadota</taxon>
        <taxon>Alphaproteobacteria</taxon>
        <taxon>Rhodobacterales</taxon>
        <taxon>Roseobacteraceae</taxon>
        <taxon>Loktanella</taxon>
    </lineage>
</organism>
<accession>A0A1H8ELN6</accession>
<proteinExistence type="predicted"/>
<sequence>MTRDPLVLIPPMLCDARIFGPIMAGLSPHHAVTIMPTAGAERIEDMASRILDWAPARFALLGLSMGGSVALEVIRRAPDRVTRIALLDCTAQAETPQVAAAREPLIVAARSGRFADVIAQEIPLACLAPSPYRRGIRALLADMAAALGPEAYVAQARAMMRRRDQAATLRQIRAPALVMCGELDPIWTVRRHQFMAEMIPRARLEVIADAGHLPPLEQPEATLEVLRDWLTWPVPKPGPPPPGR</sequence>
<dbReference type="Gene3D" id="3.40.50.1820">
    <property type="entry name" value="alpha/beta hydrolase"/>
    <property type="match status" value="1"/>
</dbReference>
<dbReference type="OrthoDB" id="5491135at2"/>
<keyword evidence="3" id="KW-1185">Reference proteome</keyword>
<dbReference type="Pfam" id="PF12697">
    <property type="entry name" value="Abhydrolase_6"/>
    <property type="match status" value="1"/>
</dbReference>
<dbReference type="RefSeq" id="WP_089902411.1">
    <property type="nucleotide sequence ID" value="NZ_FOCI01000011.1"/>
</dbReference>
<evidence type="ECO:0000313" key="2">
    <source>
        <dbReference type="EMBL" id="SEN19757.1"/>
    </source>
</evidence>
<dbReference type="STRING" id="245187.SAMN04488003_1115"/>
<protein>
    <submittedName>
        <fullName evidence="2">Pimeloyl-ACP methyl ester carboxylesterase</fullName>
    </submittedName>
</protein>
<dbReference type="PANTHER" id="PTHR43194">
    <property type="entry name" value="HYDROLASE ALPHA/BETA FOLD FAMILY"/>
    <property type="match status" value="1"/>
</dbReference>
<gene>
    <name evidence="2" type="ORF">SAMN04488003_1115</name>
</gene>
<dbReference type="SUPFAM" id="SSF53474">
    <property type="entry name" value="alpha/beta-Hydrolases"/>
    <property type="match status" value="1"/>
</dbReference>
<evidence type="ECO:0000259" key="1">
    <source>
        <dbReference type="Pfam" id="PF12697"/>
    </source>
</evidence>
<dbReference type="PANTHER" id="PTHR43194:SF2">
    <property type="entry name" value="PEROXISOMAL MEMBRANE PROTEIN LPX1"/>
    <property type="match status" value="1"/>
</dbReference>
<reference evidence="2 3" key="1">
    <citation type="submission" date="2016-10" db="EMBL/GenBank/DDBJ databases">
        <authorList>
            <person name="de Groot N.N."/>
        </authorList>
    </citation>
    <scope>NUCLEOTIDE SEQUENCE [LARGE SCALE GENOMIC DNA]</scope>
    <source>
        <strain evidence="2 3">DSM 16213</strain>
    </source>
</reference>
<feature type="domain" description="AB hydrolase-1" evidence="1">
    <location>
        <begin position="42"/>
        <end position="224"/>
    </location>
</feature>
<dbReference type="EMBL" id="FOCI01000011">
    <property type="protein sequence ID" value="SEN19757.1"/>
    <property type="molecule type" value="Genomic_DNA"/>
</dbReference>
<dbReference type="Proteomes" id="UP000199585">
    <property type="component" value="Unassembled WGS sequence"/>
</dbReference>
<dbReference type="InterPro" id="IPR029058">
    <property type="entry name" value="AB_hydrolase_fold"/>
</dbReference>
<dbReference type="InterPro" id="IPR000073">
    <property type="entry name" value="AB_hydrolase_1"/>
</dbReference>
<dbReference type="AlphaFoldDB" id="A0A1H8ELN6"/>
<name>A0A1H8ELN6_9RHOB</name>
<evidence type="ECO:0000313" key="3">
    <source>
        <dbReference type="Proteomes" id="UP000199585"/>
    </source>
</evidence>
<dbReference type="InterPro" id="IPR050228">
    <property type="entry name" value="Carboxylesterase_BioH"/>
</dbReference>